<accession>A0A4U5PJM7</accession>
<feature type="transmembrane region" description="Helical" evidence="1">
    <location>
        <begin position="107"/>
        <end position="130"/>
    </location>
</feature>
<organism evidence="3 4">
    <name type="scientific">Steinernema carpocapsae</name>
    <name type="common">Entomopathogenic nematode</name>
    <dbReference type="NCBI Taxonomy" id="34508"/>
    <lineage>
        <taxon>Eukaryota</taxon>
        <taxon>Metazoa</taxon>
        <taxon>Ecdysozoa</taxon>
        <taxon>Nematoda</taxon>
        <taxon>Chromadorea</taxon>
        <taxon>Rhabditida</taxon>
        <taxon>Tylenchina</taxon>
        <taxon>Panagrolaimomorpha</taxon>
        <taxon>Strongyloidoidea</taxon>
        <taxon>Steinernematidae</taxon>
        <taxon>Steinernema</taxon>
    </lineage>
</organism>
<dbReference type="AlphaFoldDB" id="A0A4U5PJM7"/>
<evidence type="ECO:0000313" key="4">
    <source>
        <dbReference type="Proteomes" id="UP000298663"/>
    </source>
</evidence>
<keyword evidence="4" id="KW-1185">Reference proteome</keyword>
<sequence length="142" mass="16457">MRFWLLLVFTLFIATTSGWFLDSTFEALEKLDKVKLETNGNFDPALVDFLKEQGGRYKVANLDLKVSENERVQFYVLVTPENDEKAKHIIKSFVKQFMEQVENVADFLFGVFLIMAVIIIVLVFVIVILCRRSKNRGNRAFV</sequence>
<proteinExistence type="predicted"/>
<gene>
    <name evidence="3" type="ORF">L596_010702</name>
</gene>
<reference evidence="3 4" key="1">
    <citation type="journal article" date="2015" name="Genome Biol.">
        <title>Comparative genomics of Steinernema reveals deeply conserved gene regulatory networks.</title>
        <authorList>
            <person name="Dillman A.R."/>
            <person name="Macchietto M."/>
            <person name="Porter C.F."/>
            <person name="Rogers A."/>
            <person name="Williams B."/>
            <person name="Antoshechkin I."/>
            <person name="Lee M.M."/>
            <person name="Goodwin Z."/>
            <person name="Lu X."/>
            <person name="Lewis E.E."/>
            <person name="Goodrich-Blair H."/>
            <person name="Stock S.P."/>
            <person name="Adams B.J."/>
            <person name="Sternberg P.W."/>
            <person name="Mortazavi A."/>
        </authorList>
    </citation>
    <scope>NUCLEOTIDE SEQUENCE [LARGE SCALE GENOMIC DNA]</scope>
    <source>
        <strain evidence="3 4">ALL</strain>
    </source>
</reference>
<name>A0A4U5PJM7_STECR</name>
<evidence type="ECO:0000256" key="2">
    <source>
        <dbReference type="SAM" id="SignalP"/>
    </source>
</evidence>
<dbReference type="EMBL" id="AZBU02000002">
    <property type="protein sequence ID" value="TKR96723.1"/>
    <property type="molecule type" value="Genomic_DNA"/>
</dbReference>
<feature type="signal peptide" evidence="2">
    <location>
        <begin position="1"/>
        <end position="18"/>
    </location>
</feature>
<reference evidence="3 4" key="2">
    <citation type="journal article" date="2019" name="G3 (Bethesda)">
        <title>Hybrid Assembly of the Genome of the Entomopathogenic Nematode Steinernema carpocapsae Identifies the X-Chromosome.</title>
        <authorList>
            <person name="Serra L."/>
            <person name="Macchietto M."/>
            <person name="Macias-Munoz A."/>
            <person name="McGill C.J."/>
            <person name="Rodriguez I.M."/>
            <person name="Rodriguez B."/>
            <person name="Murad R."/>
            <person name="Mortazavi A."/>
        </authorList>
    </citation>
    <scope>NUCLEOTIDE SEQUENCE [LARGE SCALE GENOMIC DNA]</scope>
    <source>
        <strain evidence="3 4">ALL</strain>
    </source>
</reference>
<keyword evidence="1" id="KW-0472">Membrane</keyword>
<comment type="caution">
    <text evidence="3">The sequence shown here is derived from an EMBL/GenBank/DDBJ whole genome shotgun (WGS) entry which is preliminary data.</text>
</comment>
<evidence type="ECO:0000256" key="1">
    <source>
        <dbReference type="SAM" id="Phobius"/>
    </source>
</evidence>
<evidence type="ECO:0000313" key="3">
    <source>
        <dbReference type="EMBL" id="TKR96723.1"/>
    </source>
</evidence>
<keyword evidence="1" id="KW-0812">Transmembrane</keyword>
<keyword evidence="2" id="KW-0732">Signal</keyword>
<dbReference type="Proteomes" id="UP000298663">
    <property type="component" value="Unassembled WGS sequence"/>
</dbReference>
<protein>
    <submittedName>
        <fullName evidence="3">Uncharacterized protein</fullName>
    </submittedName>
</protein>
<feature type="chain" id="PRO_5020560844" evidence="2">
    <location>
        <begin position="19"/>
        <end position="142"/>
    </location>
</feature>
<keyword evidence="1" id="KW-1133">Transmembrane helix</keyword>